<gene>
    <name evidence="2" type="ORF">GH714_000460</name>
</gene>
<comment type="caution">
    <text evidence="2">The sequence shown here is derived from an EMBL/GenBank/DDBJ whole genome shotgun (WGS) entry which is preliminary data.</text>
</comment>
<evidence type="ECO:0000313" key="2">
    <source>
        <dbReference type="EMBL" id="KAF2302627.1"/>
    </source>
</evidence>
<proteinExistence type="predicted"/>
<feature type="region of interest" description="Disordered" evidence="1">
    <location>
        <begin position="92"/>
        <end position="191"/>
    </location>
</feature>
<sequence>MATSAFRSTTKRTPIAKSSAASTDDSSSSTSNASAHRRSRSLSRFSRPLPPPGDDFSDDAPAPRGRFVNTVRGSGFPDITLDDLAVQFFGSSDRGRSSSRIDDVSSGDKVSVSQRRESDLDHSQNSKSHATLKSLSGGSRQVPLSNKTATSNHRQGLGSSLSQKDLKYQDGYSSHSSVLTDDEGRDSHPNLNGIERTIRAVYAQKKAEHPTSDGMNSGLYEVMRKELRNAVEEIRMELEQVVRKPSTSLASDDCRRSQNSVDLLAPTIKRNYATKMELCEKHKQDLLLEILLEEQHGRDLSNDVKELLYDPKDIIVEKPLRARKKSSDRSRMSKRLTEEAERYIEDFISNVEDTDISSLDGERSDTSSSLGGITKTQTFQSPVLSKPIPVEMDGVVLPWLQWETSNDAFPLSSNKSEMMATPKNNLWEAAQDASRMQDSSNHSISSRGSWSPGLLDVHSSNIEGNRFGEIGSYYSQFSSDGTTRRPQQDVDEYLERKSEEAFLFERWSQQQRIHSGSLLLCNQIFF</sequence>
<dbReference type="AlphaFoldDB" id="A0A6A6LQ40"/>
<feature type="region of interest" description="Disordered" evidence="1">
    <location>
        <begin position="1"/>
        <end position="69"/>
    </location>
</feature>
<evidence type="ECO:0000313" key="3">
    <source>
        <dbReference type="Proteomes" id="UP000467840"/>
    </source>
</evidence>
<protein>
    <submittedName>
        <fullName evidence="2">Uncharacterized protein</fullName>
    </submittedName>
</protein>
<dbReference type="EMBL" id="JAAGAX010000009">
    <property type="protein sequence ID" value="KAF2302627.1"/>
    <property type="molecule type" value="Genomic_DNA"/>
</dbReference>
<accession>A0A6A6LQ40</accession>
<feature type="compositionally biased region" description="Basic and acidic residues" evidence="1">
    <location>
        <begin position="114"/>
        <end position="124"/>
    </location>
</feature>
<reference evidence="2 3" key="1">
    <citation type="journal article" date="2020" name="Mol. Plant">
        <title>The Chromosome-Based Rubber Tree Genome Provides New Insights into Spurge Genome Evolution and Rubber Biosynthesis.</title>
        <authorList>
            <person name="Liu J."/>
            <person name="Shi C."/>
            <person name="Shi C.C."/>
            <person name="Li W."/>
            <person name="Zhang Q.J."/>
            <person name="Zhang Y."/>
            <person name="Li K."/>
            <person name="Lu H.F."/>
            <person name="Shi C."/>
            <person name="Zhu S.T."/>
            <person name="Xiao Z.Y."/>
            <person name="Nan H."/>
            <person name="Yue Y."/>
            <person name="Zhu X.G."/>
            <person name="Wu Y."/>
            <person name="Hong X.N."/>
            <person name="Fan G.Y."/>
            <person name="Tong Y."/>
            <person name="Zhang D."/>
            <person name="Mao C.L."/>
            <person name="Liu Y.L."/>
            <person name="Hao S.J."/>
            <person name="Liu W.Q."/>
            <person name="Lv M.Q."/>
            <person name="Zhang H.B."/>
            <person name="Liu Y."/>
            <person name="Hu-Tang G.R."/>
            <person name="Wang J.P."/>
            <person name="Wang J.H."/>
            <person name="Sun Y.H."/>
            <person name="Ni S.B."/>
            <person name="Chen W.B."/>
            <person name="Zhang X.C."/>
            <person name="Jiao Y.N."/>
            <person name="Eichler E.E."/>
            <person name="Li G.H."/>
            <person name="Liu X."/>
            <person name="Gao L.Z."/>
        </authorList>
    </citation>
    <scope>NUCLEOTIDE SEQUENCE [LARGE SCALE GENOMIC DNA]</scope>
    <source>
        <strain evidence="3">cv. GT1</strain>
        <tissue evidence="2">Leaf</tissue>
    </source>
</reference>
<organism evidence="2 3">
    <name type="scientific">Hevea brasiliensis</name>
    <name type="common">Para rubber tree</name>
    <name type="synonym">Siphonia brasiliensis</name>
    <dbReference type="NCBI Taxonomy" id="3981"/>
    <lineage>
        <taxon>Eukaryota</taxon>
        <taxon>Viridiplantae</taxon>
        <taxon>Streptophyta</taxon>
        <taxon>Embryophyta</taxon>
        <taxon>Tracheophyta</taxon>
        <taxon>Spermatophyta</taxon>
        <taxon>Magnoliopsida</taxon>
        <taxon>eudicotyledons</taxon>
        <taxon>Gunneridae</taxon>
        <taxon>Pentapetalae</taxon>
        <taxon>rosids</taxon>
        <taxon>fabids</taxon>
        <taxon>Malpighiales</taxon>
        <taxon>Euphorbiaceae</taxon>
        <taxon>Crotonoideae</taxon>
        <taxon>Micrandreae</taxon>
        <taxon>Hevea</taxon>
    </lineage>
</organism>
<keyword evidence="3" id="KW-1185">Reference proteome</keyword>
<feature type="compositionally biased region" description="Polar residues" evidence="1">
    <location>
        <begin position="125"/>
        <end position="163"/>
    </location>
</feature>
<dbReference type="PANTHER" id="PTHR34466">
    <property type="entry name" value="OS11G0129800 PROTEIN"/>
    <property type="match status" value="1"/>
</dbReference>
<dbReference type="PANTHER" id="PTHR34466:SF1">
    <property type="entry name" value="OS06G0609800 PROTEIN"/>
    <property type="match status" value="1"/>
</dbReference>
<feature type="compositionally biased region" description="Basic and acidic residues" evidence="1">
    <location>
        <begin position="93"/>
        <end position="103"/>
    </location>
</feature>
<name>A0A6A6LQ40_HEVBR</name>
<dbReference type="Proteomes" id="UP000467840">
    <property type="component" value="Chromosome 16"/>
</dbReference>
<evidence type="ECO:0000256" key="1">
    <source>
        <dbReference type="SAM" id="MobiDB-lite"/>
    </source>
</evidence>
<feature type="compositionally biased region" description="Polar residues" evidence="1">
    <location>
        <begin position="1"/>
        <end position="12"/>
    </location>
</feature>
<feature type="compositionally biased region" description="Low complexity" evidence="1">
    <location>
        <begin position="16"/>
        <end position="34"/>
    </location>
</feature>